<keyword evidence="3" id="KW-1185">Reference proteome</keyword>
<gene>
    <name evidence="2" type="ORF">HJG59_008717</name>
</gene>
<feature type="region of interest" description="Disordered" evidence="1">
    <location>
        <begin position="87"/>
        <end position="116"/>
    </location>
</feature>
<dbReference type="EMBL" id="JACASF010000013">
    <property type="protein sequence ID" value="KAF6438025.1"/>
    <property type="molecule type" value="Genomic_DNA"/>
</dbReference>
<evidence type="ECO:0000313" key="2">
    <source>
        <dbReference type="EMBL" id="KAF6438025.1"/>
    </source>
</evidence>
<accession>A0A7J8ERU2</accession>
<dbReference type="Proteomes" id="UP000550707">
    <property type="component" value="Unassembled WGS sequence"/>
</dbReference>
<feature type="compositionally biased region" description="Gly residues" evidence="1">
    <location>
        <begin position="98"/>
        <end position="109"/>
    </location>
</feature>
<evidence type="ECO:0000313" key="3">
    <source>
        <dbReference type="Proteomes" id="UP000550707"/>
    </source>
</evidence>
<comment type="caution">
    <text evidence="2">The sequence shown here is derived from an EMBL/GenBank/DDBJ whole genome shotgun (WGS) entry which is preliminary data.</text>
</comment>
<name>A0A7J8ERU2_MOLMO</name>
<dbReference type="AlphaFoldDB" id="A0A7J8ERU2"/>
<organism evidence="2 3">
    <name type="scientific">Molossus molossus</name>
    <name type="common">Pallas' mastiff bat</name>
    <name type="synonym">Vespertilio molossus</name>
    <dbReference type="NCBI Taxonomy" id="27622"/>
    <lineage>
        <taxon>Eukaryota</taxon>
        <taxon>Metazoa</taxon>
        <taxon>Chordata</taxon>
        <taxon>Craniata</taxon>
        <taxon>Vertebrata</taxon>
        <taxon>Euteleostomi</taxon>
        <taxon>Mammalia</taxon>
        <taxon>Eutheria</taxon>
        <taxon>Laurasiatheria</taxon>
        <taxon>Chiroptera</taxon>
        <taxon>Yangochiroptera</taxon>
        <taxon>Molossidae</taxon>
        <taxon>Molossus</taxon>
    </lineage>
</organism>
<evidence type="ECO:0000256" key="1">
    <source>
        <dbReference type="SAM" id="MobiDB-lite"/>
    </source>
</evidence>
<reference evidence="2 3" key="1">
    <citation type="journal article" date="2020" name="Nature">
        <title>Six reference-quality genomes reveal evolution of bat adaptations.</title>
        <authorList>
            <person name="Jebb D."/>
            <person name="Huang Z."/>
            <person name="Pippel M."/>
            <person name="Hughes G.M."/>
            <person name="Lavrichenko K."/>
            <person name="Devanna P."/>
            <person name="Winkler S."/>
            <person name="Jermiin L.S."/>
            <person name="Skirmuntt E.C."/>
            <person name="Katzourakis A."/>
            <person name="Burkitt-Gray L."/>
            <person name="Ray D.A."/>
            <person name="Sullivan K.A.M."/>
            <person name="Roscito J.G."/>
            <person name="Kirilenko B.M."/>
            <person name="Davalos L.M."/>
            <person name="Corthals A.P."/>
            <person name="Power M.L."/>
            <person name="Jones G."/>
            <person name="Ransome R.D."/>
            <person name="Dechmann D.K.N."/>
            <person name="Locatelli A.G."/>
            <person name="Puechmaille S.J."/>
            <person name="Fedrigo O."/>
            <person name="Jarvis E.D."/>
            <person name="Hiller M."/>
            <person name="Vernes S.C."/>
            <person name="Myers E.W."/>
            <person name="Teeling E.C."/>
        </authorList>
    </citation>
    <scope>NUCLEOTIDE SEQUENCE [LARGE SCALE GENOMIC DNA]</scope>
    <source>
        <strain evidence="2">MMolMol1</strain>
        <tissue evidence="2">Muscle</tissue>
    </source>
</reference>
<dbReference type="InParanoid" id="A0A7J8ERU2"/>
<sequence length="123" mass="13575">MTHTACSRADCLSCPLWISSGQSAFSKKRIKKAALSKEDIQMDSKYIKRCSTSLIIRAMQIQRMSHYLALVGMAAIKRQEIKSIGKDVPMGTDSSVGKAGGGREWGGGSQWRKKGGYLEYLQQ</sequence>
<proteinExistence type="predicted"/>
<protein>
    <submittedName>
        <fullName evidence="2">Uncharacterized protein</fullName>
    </submittedName>
</protein>